<accession>A0A1I2DUB3</accession>
<proteinExistence type="predicted"/>
<dbReference type="InterPro" id="IPR012042">
    <property type="entry name" value="NeuTTM/CthTTM-like"/>
</dbReference>
<name>A0A1I2DUB3_9MICO</name>
<dbReference type="AlphaFoldDB" id="A0A1I2DUB3"/>
<protein>
    <submittedName>
        <fullName evidence="2">CYTH domain-containing protein</fullName>
    </submittedName>
</protein>
<evidence type="ECO:0000259" key="1">
    <source>
        <dbReference type="SMART" id="SM01118"/>
    </source>
</evidence>
<organism evidence="2 3">
    <name type="scientific">Flavimobilis marinus</name>
    <dbReference type="NCBI Taxonomy" id="285351"/>
    <lineage>
        <taxon>Bacteria</taxon>
        <taxon>Bacillati</taxon>
        <taxon>Actinomycetota</taxon>
        <taxon>Actinomycetes</taxon>
        <taxon>Micrococcales</taxon>
        <taxon>Jonesiaceae</taxon>
        <taxon>Flavimobilis</taxon>
    </lineage>
</organism>
<evidence type="ECO:0000313" key="3">
    <source>
        <dbReference type="Proteomes" id="UP000198520"/>
    </source>
</evidence>
<feature type="domain" description="CYTH" evidence="1">
    <location>
        <begin position="27"/>
        <end position="197"/>
    </location>
</feature>
<reference evidence="3" key="1">
    <citation type="submission" date="2016-10" db="EMBL/GenBank/DDBJ databases">
        <authorList>
            <person name="Varghese N."/>
            <person name="Submissions S."/>
        </authorList>
    </citation>
    <scope>NUCLEOTIDE SEQUENCE [LARGE SCALE GENOMIC DNA]</scope>
    <source>
        <strain evidence="3">DSM 19083</strain>
    </source>
</reference>
<sequence>MRHTRGGTFASMGTDEDMTMSDTGYGDFEFERRFLVREVPDHVLAEPDPVLIVQSYFLAADGYAMRLRVQASSVLLAMDGTEDPLDVLDRFAAQFDFCALTVKGPQVGGTRYEAERQIDVHMGVEMIRRGGARIVKNRYATWIGADGWVIDVFGGANHPLVVAECERGGPVTDLSIPDFAITEITDDWRFANESLSQRPFGPWAAAYDVELAQAGPRFLQGFGENTLGRDGL</sequence>
<dbReference type="STRING" id="285351.SAMN04488035_0736"/>
<dbReference type="PANTHER" id="PTHR40114">
    <property type="entry name" value="SLR0698 PROTEIN"/>
    <property type="match status" value="1"/>
</dbReference>
<evidence type="ECO:0000313" key="2">
    <source>
        <dbReference type="EMBL" id="SFE84106.1"/>
    </source>
</evidence>
<dbReference type="InterPro" id="IPR033469">
    <property type="entry name" value="CYTH-like_dom_sf"/>
</dbReference>
<keyword evidence="3" id="KW-1185">Reference proteome</keyword>
<dbReference type="EMBL" id="FONZ01000001">
    <property type="protein sequence ID" value="SFE84106.1"/>
    <property type="molecule type" value="Genomic_DNA"/>
</dbReference>
<dbReference type="InterPro" id="IPR023577">
    <property type="entry name" value="CYTH_domain"/>
</dbReference>
<dbReference type="Gene3D" id="2.40.320.10">
    <property type="entry name" value="Hypothetical Protein Pfu-838710-001"/>
    <property type="match status" value="1"/>
</dbReference>
<dbReference type="SMART" id="SM01118">
    <property type="entry name" value="CYTH"/>
    <property type="match status" value="1"/>
</dbReference>
<dbReference type="SUPFAM" id="SSF55154">
    <property type="entry name" value="CYTH-like phosphatases"/>
    <property type="match status" value="1"/>
</dbReference>
<dbReference type="Proteomes" id="UP000198520">
    <property type="component" value="Unassembled WGS sequence"/>
</dbReference>
<dbReference type="PANTHER" id="PTHR40114:SF1">
    <property type="entry name" value="SLR0698 PROTEIN"/>
    <property type="match status" value="1"/>
</dbReference>
<gene>
    <name evidence="2" type="ORF">SAMN04488035_0736</name>
</gene>